<dbReference type="NCBIfam" id="TIGR04183">
    <property type="entry name" value="Por_Secre_tail"/>
    <property type="match status" value="1"/>
</dbReference>
<protein>
    <recommendedName>
        <fullName evidence="3">Secretion system C-terminal sorting domain-containing protein</fullName>
    </recommendedName>
</protein>
<dbReference type="InterPro" id="IPR026444">
    <property type="entry name" value="Secre_tail"/>
</dbReference>
<comment type="caution">
    <text evidence="1">The sequence shown here is derived from an EMBL/GenBank/DDBJ whole genome shotgun (WGS) entry which is preliminary data.</text>
</comment>
<evidence type="ECO:0008006" key="3">
    <source>
        <dbReference type="Google" id="ProtNLM"/>
    </source>
</evidence>
<evidence type="ECO:0000313" key="1">
    <source>
        <dbReference type="EMBL" id="OGK03146.1"/>
    </source>
</evidence>
<name>A0A1F7F9G1_UNCRA</name>
<reference evidence="1 2" key="1">
    <citation type="journal article" date="2016" name="Nat. Commun.">
        <title>Thousands of microbial genomes shed light on interconnected biogeochemical processes in an aquifer system.</title>
        <authorList>
            <person name="Anantharaman K."/>
            <person name="Brown C.T."/>
            <person name="Hug L.A."/>
            <person name="Sharon I."/>
            <person name="Castelle C.J."/>
            <person name="Probst A.J."/>
            <person name="Thomas B.C."/>
            <person name="Singh A."/>
            <person name="Wilkins M.J."/>
            <person name="Karaoz U."/>
            <person name="Brodie E.L."/>
            <person name="Williams K.H."/>
            <person name="Hubbard S.S."/>
            <person name="Banfield J.F."/>
        </authorList>
    </citation>
    <scope>NUCLEOTIDE SEQUENCE [LARGE SCALE GENOMIC DNA]</scope>
</reference>
<gene>
    <name evidence="1" type="ORF">A2519_07010</name>
</gene>
<sequence length="764" mass="84567">MYFLQTVLLCSVLFFTWADARLRNPWVLVDRDLNLWSCAKTTQTHDHFPGFPEYNSQNPDEFFKSMHDSICAGEHRCNDNAGGIYSDWGGDCLKARKNEYFAHFSSNPNERPLGGGDYLAVLDPIKFLNGYGSCYCYGAAGVLVNYYQTLGFESRSVALNGHVITEVYYNGRWHYFDWDEGGWGADANGVTFGVDSASARASIWEQCPVKSDYFWSFPGDLDYIKGAIASPVYLIFGADNGSGGDMSLCLRIGEKIERFYQMINSAYLHPRTSVLPAYLGNARITYEPTLKSGFADYKDGIYDEENAVLDSNGVCLTAGYAVWAVRSPYAIYNSIVSVDSSGNLSTEISFDLGKTWVSDTSEFQAQQFYSYLLKISGTGTIKGLKIVTIAALNPGGLPILRPGMNNVRFVMYENDETFAFVPDWRTEASFNKHVVDKNEYAYGPPSQTGRNQGMTTKNDSGAYLTFELDGPQNGTVVSLSGHMTAFGRAQRPNFIVSPTNTFSIKVGNSIPNLALSTTAPPHMHGTTLAGGFGSSGWAINFERDSIAQPGTKAYVQLLNTGQAATIAACELYMHYYVNHLDKDYLNDIKITHIINTNNGASKDTIVHAITAKQIADNNGVIDYTVDATGAWVKDPSYCIIMEVEGGVLISDLQEQPTAGIVKDIFRENERMSGISLEQNTPNPFNPLTEIRFTIKGPSREIQLAVYNIKGELIKILKDEIVDPGEHVVKWDCTTHRNAKVNSGIYVCKLTDGNVVFTRKMIFVR</sequence>
<organism evidence="1 2">
    <name type="scientific">Candidatus Raymondbacteria bacterium RIFOXYD12_FULL_49_13</name>
    <dbReference type="NCBI Taxonomy" id="1817890"/>
    <lineage>
        <taxon>Bacteria</taxon>
        <taxon>Raymondiibacteriota</taxon>
    </lineage>
</organism>
<accession>A0A1F7F9G1</accession>
<dbReference type="Gene3D" id="2.60.40.4070">
    <property type="match status" value="1"/>
</dbReference>
<proteinExistence type="predicted"/>
<dbReference type="Proteomes" id="UP000179243">
    <property type="component" value="Unassembled WGS sequence"/>
</dbReference>
<dbReference type="EMBL" id="MFYX01000096">
    <property type="protein sequence ID" value="OGK03146.1"/>
    <property type="molecule type" value="Genomic_DNA"/>
</dbReference>
<dbReference type="AlphaFoldDB" id="A0A1F7F9G1"/>
<evidence type="ECO:0000313" key="2">
    <source>
        <dbReference type="Proteomes" id="UP000179243"/>
    </source>
</evidence>